<evidence type="ECO:0000259" key="2">
    <source>
        <dbReference type="Pfam" id="PF13581"/>
    </source>
</evidence>
<dbReference type="InterPro" id="IPR050267">
    <property type="entry name" value="Anti-sigma-factor_SerPK"/>
</dbReference>
<evidence type="ECO:0000313" key="4">
    <source>
        <dbReference type="Proteomes" id="UP000677668"/>
    </source>
</evidence>
<proteinExistence type="predicted"/>
<keyword evidence="3" id="KW-0547">Nucleotide-binding</keyword>
<keyword evidence="1" id="KW-0808">Transferase</keyword>
<evidence type="ECO:0000256" key="1">
    <source>
        <dbReference type="ARBA" id="ARBA00022527"/>
    </source>
</evidence>
<name>A0ABX8B080_9BACT</name>
<keyword evidence="1" id="KW-0723">Serine/threonine-protein kinase</keyword>
<keyword evidence="1" id="KW-0418">Kinase</keyword>
<dbReference type="GO" id="GO:0005524">
    <property type="term" value="F:ATP binding"/>
    <property type="evidence" value="ECO:0007669"/>
    <property type="project" value="UniProtKB-KW"/>
</dbReference>
<gene>
    <name evidence="3" type="ORF">J8C05_08995</name>
</gene>
<organism evidence="3 4">
    <name type="scientific">Chloracidobacterium sp. N</name>
    <dbReference type="NCBI Taxonomy" id="2821540"/>
    <lineage>
        <taxon>Bacteria</taxon>
        <taxon>Pseudomonadati</taxon>
        <taxon>Acidobacteriota</taxon>
        <taxon>Terriglobia</taxon>
        <taxon>Terriglobales</taxon>
        <taxon>Acidobacteriaceae</taxon>
        <taxon>Chloracidobacterium</taxon>
        <taxon>Chloracidobacterium aggregatum</taxon>
    </lineage>
</organism>
<dbReference type="CDD" id="cd16936">
    <property type="entry name" value="HATPase_RsbW-like"/>
    <property type="match status" value="1"/>
</dbReference>
<dbReference type="Gene3D" id="3.30.565.10">
    <property type="entry name" value="Histidine kinase-like ATPase, C-terminal domain"/>
    <property type="match status" value="1"/>
</dbReference>
<dbReference type="Pfam" id="PF13581">
    <property type="entry name" value="HATPase_c_2"/>
    <property type="match status" value="1"/>
</dbReference>
<dbReference type="InterPro" id="IPR036890">
    <property type="entry name" value="HATPase_C_sf"/>
</dbReference>
<dbReference type="SUPFAM" id="SSF55874">
    <property type="entry name" value="ATPase domain of HSP90 chaperone/DNA topoisomerase II/histidine kinase"/>
    <property type="match status" value="1"/>
</dbReference>
<dbReference type="Proteomes" id="UP000677668">
    <property type="component" value="Chromosome 1"/>
</dbReference>
<feature type="domain" description="Histidine kinase/HSP90-like ATPase" evidence="2">
    <location>
        <begin position="22"/>
        <end position="131"/>
    </location>
</feature>
<accession>A0ABX8B080</accession>
<keyword evidence="3" id="KW-0067">ATP-binding</keyword>
<sequence length="137" mass="15512">MSANVPKRIELEIPIAHDNELEATRVAEQLAREMHLGPECLAEIKLALVEGILNAFEHSGSSVPKVRIEFAVHDEELEVVVQDFGQGFDPSERPNLRPLQRRGYGRMLMESLMDDVKYFTSPQGTRLVMKKRLPKCA</sequence>
<reference evidence="3 4" key="1">
    <citation type="submission" date="2021-03" db="EMBL/GenBank/DDBJ databases">
        <title>Genomic and phenotypic characterization of Chloracidobacterium isolates provides evidence for multiple species.</title>
        <authorList>
            <person name="Saini M.K."/>
            <person name="Costas A.M.G."/>
            <person name="Tank M."/>
            <person name="Bryant D.A."/>
        </authorList>
    </citation>
    <scope>NUCLEOTIDE SEQUENCE [LARGE SCALE GENOMIC DNA]</scope>
    <source>
        <strain evidence="3 4">N</strain>
    </source>
</reference>
<dbReference type="PANTHER" id="PTHR35526:SF3">
    <property type="entry name" value="ANTI-SIGMA-F FACTOR RSBW"/>
    <property type="match status" value="1"/>
</dbReference>
<dbReference type="PANTHER" id="PTHR35526">
    <property type="entry name" value="ANTI-SIGMA-F FACTOR RSBW-RELATED"/>
    <property type="match status" value="1"/>
</dbReference>
<evidence type="ECO:0000313" key="3">
    <source>
        <dbReference type="EMBL" id="QUV93502.1"/>
    </source>
</evidence>
<keyword evidence="4" id="KW-1185">Reference proteome</keyword>
<dbReference type="InterPro" id="IPR003594">
    <property type="entry name" value="HATPase_dom"/>
</dbReference>
<dbReference type="EMBL" id="CP072642">
    <property type="protein sequence ID" value="QUV93502.1"/>
    <property type="molecule type" value="Genomic_DNA"/>
</dbReference>
<protein>
    <submittedName>
        <fullName evidence="3">ATP-binding protein</fullName>
    </submittedName>
</protein>
<dbReference type="RefSeq" id="WP_211421878.1">
    <property type="nucleotide sequence ID" value="NZ_CP072642.1"/>
</dbReference>